<dbReference type="Gene3D" id="2.40.170.20">
    <property type="entry name" value="TonB-dependent receptor, beta-barrel domain"/>
    <property type="match status" value="1"/>
</dbReference>
<dbReference type="Pfam" id="PF07715">
    <property type="entry name" value="Plug"/>
    <property type="match status" value="1"/>
</dbReference>
<evidence type="ECO:0000256" key="4">
    <source>
        <dbReference type="SAM" id="SignalP"/>
    </source>
</evidence>
<keyword evidence="6" id="KW-0675">Receptor</keyword>
<dbReference type="PANTHER" id="PTHR40980">
    <property type="entry name" value="PLUG DOMAIN-CONTAINING PROTEIN"/>
    <property type="match status" value="1"/>
</dbReference>
<evidence type="ECO:0000256" key="3">
    <source>
        <dbReference type="ARBA" id="ARBA00023237"/>
    </source>
</evidence>
<dbReference type="InterPro" id="IPR036942">
    <property type="entry name" value="Beta-barrel_TonB_sf"/>
</dbReference>
<keyword evidence="7" id="KW-1185">Reference proteome</keyword>
<proteinExistence type="predicted"/>
<comment type="caution">
    <text evidence="6">The sequence shown here is derived from an EMBL/GenBank/DDBJ whole genome shotgun (WGS) entry which is preliminary data.</text>
</comment>
<reference evidence="6 7" key="1">
    <citation type="submission" date="2014-01" db="EMBL/GenBank/DDBJ databases">
        <authorList>
            <consortium name="Genome Consortium for Active Teaching"/>
            <person name="Sontag T.C."/>
            <person name="Newman J.D."/>
        </authorList>
    </citation>
    <scope>NUCLEOTIDE SEQUENCE [LARGE SCALE GENOMIC DNA]</scope>
    <source>
        <strain evidence="6 7">DSM 19056</strain>
    </source>
</reference>
<feature type="domain" description="TonB-dependent receptor plug" evidence="5">
    <location>
        <begin position="59"/>
        <end position="154"/>
    </location>
</feature>
<dbReference type="InterPro" id="IPR037066">
    <property type="entry name" value="Plug_dom_sf"/>
</dbReference>
<organism evidence="6 7">
    <name type="scientific">Kaistella haifensis DSM 19056</name>
    <dbReference type="NCBI Taxonomy" id="1450526"/>
    <lineage>
        <taxon>Bacteria</taxon>
        <taxon>Pseudomonadati</taxon>
        <taxon>Bacteroidota</taxon>
        <taxon>Flavobacteriia</taxon>
        <taxon>Flavobacteriales</taxon>
        <taxon>Weeksellaceae</taxon>
        <taxon>Chryseobacterium group</taxon>
        <taxon>Kaistella</taxon>
    </lineage>
</organism>
<keyword evidence="4" id="KW-0732">Signal</keyword>
<keyword evidence="2" id="KW-0472">Membrane</keyword>
<dbReference type="EMBL" id="JASZ02000018">
    <property type="protein sequence ID" value="OWK97868.1"/>
    <property type="molecule type" value="Genomic_DNA"/>
</dbReference>
<keyword evidence="3" id="KW-0998">Cell outer membrane</keyword>
<dbReference type="InterPro" id="IPR012910">
    <property type="entry name" value="Plug_dom"/>
</dbReference>
<feature type="chain" id="PRO_5012873867" evidence="4">
    <location>
        <begin position="23"/>
        <end position="868"/>
    </location>
</feature>
<feature type="signal peptide" evidence="4">
    <location>
        <begin position="1"/>
        <end position="22"/>
    </location>
</feature>
<dbReference type="SUPFAM" id="SSF56935">
    <property type="entry name" value="Porins"/>
    <property type="match status" value="1"/>
</dbReference>
<evidence type="ECO:0000259" key="5">
    <source>
        <dbReference type="Pfam" id="PF07715"/>
    </source>
</evidence>
<gene>
    <name evidence="6" type="ORF">AP75_09065</name>
</gene>
<sequence length="868" mass="98018">MKIRKLSVAVLFLLTSSGMIYGQQVVNDTVKKEKNLEGVIIRGNGNKKSETALLLDQKKAIIQKQSIGAEEITRKGISNVEQGLTKVTGITTVEGRGLFVRGLEERYNTLLVNGLGSPSNNPFQKIIALKQFPTDVVGKLNIYKTFNTNLYADFAGATFDIETLTIDRSFSKVEFGFGYNTQSSFKDFKVNPNAYTMNGYLGLNSQDRQLPGEVRNYVPSNYNFTQEESVKSFKDGWNADQIKALPNTNIGFTTSQKFKVSDTGELGLLLSLNQGTKYEITSGNKNQFISLQTVGKMNNDLYRKEYIYELESSAMVGLGYKNKGLNVALNAIFLQNSSNRISDFTGYKDQKEQDAGKRFFRVDQMDISKFLDVQLWASQKIGERHLFKIGGSWVKNNFQQPDRKISEGFLTGRPNEVEMTFGGNNLIRQYLDVDGNNYLSGLAEYSVLLGEKGDRQSYPWQLSVGYNGFFDQRSNSYRFIASNLDNVALRTVVVDIDNPQQTYDNYILNGAFHFKEDTNENGYRSNLYQFVNAGYLNLNYKPDDSWDILVGGRVENNINITRYKEQSDLNFNNLTRNQYFILPSLSIKKNLNSKSNIRFAASKTITRPILIEYMPIVYINPDNENIIGNKDLKNSENYNLDLKYEIFPTNKELFAINLFAKKINNAIERSYTASGNSNGVAITFLNAKNAILGGAELEGILDLSRLSESLNQWSLGANATFMYSKVERSPEQLDQEKPVNFTGTLKERKLQGAAPWTVNADLKYEFKNGQNLPHTASLVYNVSGSKIFTVGTSGLDHIYERPFHQLDFVYNAQLTKNWNVKLGILNILNSTYKLEQGEDGTIPLDVRTNLHTDYKRGTSVNFTAGYTF</sequence>
<comment type="subcellular location">
    <subcellularLocation>
        <location evidence="1">Cell outer membrane</location>
    </subcellularLocation>
</comment>
<protein>
    <submittedName>
        <fullName evidence="6">TonB-dependent receptor</fullName>
    </submittedName>
</protein>
<dbReference type="RefSeq" id="WP_088264380.1">
    <property type="nucleotide sequence ID" value="NZ_JASZ02000018.1"/>
</dbReference>
<evidence type="ECO:0000313" key="6">
    <source>
        <dbReference type="EMBL" id="OWK97868.1"/>
    </source>
</evidence>
<evidence type="ECO:0000313" key="7">
    <source>
        <dbReference type="Proteomes" id="UP000197587"/>
    </source>
</evidence>
<reference evidence="6 7" key="2">
    <citation type="submission" date="2017-05" db="EMBL/GenBank/DDBJ databases">
        <title>Genome of Chryseobacterium haifense.</title>
        <authorList>
            <person name="Newman J.D."/>
        </authorList>
    </citation>
    <scope>NUCLEOTIDE SEQUENCE [LARGE SCALE GENOMIC DNA]</scope>
    <source>
        <strain evidence="6 7">DSM 19056</strain>
    </source>
</reference>
<dbReference type="PANTHER" id="PTHR40980:SF5">
    <property type="entry name" value="TONB-DEPENDENT RECEPTOR"/>
    <property type="match status" value="1"/>
</dbReference>
<dbReference type="Proteomes" id="UP000197587">
    <property type="component" value="Unassembled WGS sequence"/>
</dbReference>
<accession>A0A246B8R6</accession>
<dbReference type="GO" id="GO:0009279">
    <property type="term" value="C:cell outer membrane"/>
    <property type="evidence" value="ECO:0007669"/>
    <property type="project" value="UniProtKB-SubCell"/>
</dbReference>
<dbReference type="AlphaFoldDB" id="A0A246B8R6"/>
<evidence type="ECO:0000256" key="2">
    <source>
        <dbReference type="ARBA" id="ARBA00023136"/>
    </source>
</evidence>
<dbReference type="Gene3D" id="2.170.130.10">
    <property type="entry name" value="TonB-dependent receptor, plug domain"/>
    <property type="match status" value="1"/>
</dbReference>
<name>A0A246B8R6_9FLAO</name>
<evidence type="ECO:0000256" key="1">
    <source>
        <dbReference type="ARBA" id="ARBA00004442"/>
    </source>
</evidence>